<sequence length="58" mass="6162">MSPSIYPPVFLPARTSINVVFPAPVAPTSAVRTPGENTPHTLDKSCSFFSGTPFLLIS</sequence>
<dbReference type="Proteomes" id="UP000594263">
    <property type="component" value="Unplaced"/>
</dbReference>
<evidence type="ECO:0000313" key="2">
    <source>
        <dbReference type="Proteomes" id="UP000594263"/>
    </source>
</evidence>
<dbReference type="AlphaFoldDB" id="A0A7N0SXV9"/>
<organism evidence="1 2">
    <name type="scientific">Kalanchoe fedtschenkoi</name>
    <name type="common">Lavender scallops</name>
    <name type="synonym">South American air plant</name>
    <dbReference type="NCBI Taxonomy" id="63787"/>
    <lineage>
        <taxon>Eukaryota</taxon>
        <taxon>Viridiplantae</taxon>
        <taxon>Streptophyta</taxon>
        <taxon>Embryophyta</taxon>
        <taxon>Tracheophyta</taxon>
        <taxon>Spermatophyta</taxon>
        <taxon>Magnoliopsida</taxon>
        <taxon>eudicotyledons</taxon>
        <taxon>Gunneridae</taxon>
        <taxon>Pentapetalae</taxon>
        <taxon>Saxifragales</taxon>
        <taxon>Crassulaceae</taxon>
        <taxon>Kalanchoe</taxon>
    </lineage>
</organism>
<protein>
    <submittedName>
        <fullName evidence="1">Uncharacterized protein</fullName>
    </submittedName>
</protein>
<name>A0A7N0SXV9_KALFE</name>
<dbReference type="EnsemblPlants" id="Kaladp0011s1313.1.v1.1">
    <property type="protein sequence ID" value="Kaladp0011s1313.1.v1.1.CDS.1"/>
    <property type="gene ID" value="Kaladp0011s1313.v1.1"/>
</dbReference>
<dbReference type="Gramene" id="Kaladp0011s1313.1.v1.1">
    <property type="protein sequence ID" value="Kaladp0011s1313.1.v1.1.CDS.1"/>
    <property type="gene ID" value="Kaladp0011s1313.v1.1"/>
</dbReference>
<keyword evidence="2" id="KW-1185">Reference proteome</keyword>
<reference evidence="1" key="1">
    <citation type="submission" date="2021-01" db="UniProtKB">
        <authorList>
            <consortium name="EnsemblPlants"/>
        </authorList>
    </citation>
    <scope>IDENTIFICATION</scope>
</reference>
<evidence type="ECO:0000313" key="1">
    <source>
        <dbReference type="EnsemblPlants" id="Kaladp0011s1313.1.v1.1.CDS.1"/>
    </source>
</evidence>
<accession>A0A7N0SXV9</accession>
<proteinExistence type="predicted"/>